<comment type="caution">
    <text evidence="2">The sequence shown here is derived from an EMBL/GenBank/DDBJ whole genome shotgun (WGS) entry which is preliminary data.</text>
</comment>
<dbReference type="EMBL" id="AFVW02000007">
    <property type="protein sequence ID" value="EJO86751.1"/>
    <property type="molecule type" value="Genomic_DNA"/>
</dbReference>
<dbReference type="eggNOG" id="ENOG5031BCX">
    <property type="taxonomic scope" value="Bacteria"/>
</dbReference>
<dbReference type="Proteomes" id="UP000006455">
    <property type="component" value="Unassembled WGS sequence"/>
</dbReference>
<evidence type="ECO:0000256" key="1">
    <source>
        <dbReference type="SAM" id="MobiDB-lite"/>
    </source>
</evidence>
<name>J5DYP7_9MYCO</name>
<evidence type="ECO:0000313" key="3">
    <source>
        <dbReference type="Proteomes" id="UP000006455"/>
    </source>
</evidence>
<dbReference type="GeneID" id="31529879"/>
<feature type="region of interest" description="Disordered" evidence="1">
    <location>
        <begin position="96"/>
        <end position="122"/>
    </location>
</feature>
<feature type="compositionally biased region" description="Basic residues" evidence="1">
    <location>
        <begin position="112"/>
        <end position="122"/>
    </location>
</feature>
<dbReference type="RefSeq" id="WP_007775912.1">
    <property type="nucleotide sequence ID" value="NZ_AFVW02000007.1"/>
</dbReference>
<gene>
    <name evidence="2" type="ORF">MCOL_V222618</name>
</gene>
<proteinExistence type="predicted"/>
<dbReference type="AlphaFoldDB" id="J5DYP7"/>
<sequence length="122" mass="12691">MSAGDDLRAGLDAALAREAKALGRTELVWDEREAFHVDAACAAADSAEILAARIEAAATDPGTSHSDLVRLLAERRQQLAKAAEHLRWLSLPHALSAASDPQKASAGVGSGRSRRTGRPGAG</sequence>
<accession>J5DYP7</accession>
<organism evidence="2 3">
    <name type="scientific">Mycobacterium colombiense CECT 3035</name>
    <dbReference type="NCBI Taxonomy" id="1041522"/>
    <lineage>
        <taxon>Bacteria</taxon>
        <taxon>Bacillati</taxon>
        <taxon>Actinomycetota</taxon>
        <taxon>Actinomycetes</taxon>
        <taxon>Mycobacteriales</taxon>
        <taxon>Mycobacteriaceae</taxon>
        <taxon>Mycobacterium</taxon>
        <taxon>Mycobacterium avium complex (MAC)</taxon>
    </lineage>
</organism>
<reference evidence="2 3" key="1">
    <citation type="journal article" date="2011" name="J. Bacteriol.">
        <title>Genome sequence of the Mycobacterium colombiense type strain, CECT 3035.</title>
        <authorList>
            <person name="Gonzalez-Perez M."/>
            <person name="Murcia M.I."/>
            <person name="Landsman D."/>
            <person name="Jordan I.K."/>
            <person name="Marino-Ramirez L."/>
        </authorList>
    </citation>
    <scope>NUCLEOTIDE SEQUENCE [LARGE SCALE GENOMIC DNA]</scope>
    <source>
        <strain evidence="2 3">CECT 3035</strain>
    </source>
</reference>
<protein>
    <submittedName>
        <fullName evidence="2">Uncharacterized protein</fullName>
    </submittedName>
</protein>
<evidence type="ECO:0000313" key="2">
    <source>
        <dbReference type="EMBL" id="EJO86751.1"/>
    </source>
</evidence>